<dbReference type="RefSeq" id="WP_007175012.1">
    <property type="nucleotide sequence ID" value="NZ_GG704783.1"/>
</dbReference>
<evidence type="ECO:0000259" key="1">
    <source>
        <dbReference type="Pfam" id="PF09643"/>
    </source>
</evidence>
<comment type="caution">
    <text evidence="2">The sequence shown here is derived from an EMBL/GenBank/DDBJ whole genome shotgun (WGS) entry which is preliminary data.</text>
</comment>
<dbReference type="Gene3D" id="2.30.30.290">
    <property type="entry name" value="YopX-like domains"/>
    <property type="match status" value="1"/>
</dbReference>
<organism evidence="2 3">
    <name type="scientific">Hallella bergensis DSM 17361</name>
    <dbReference type="NCBI Taxonomy" id="585502"/>
    <lineage>
        <taxon>Bacteria</taxon>
        <taxon>Pseudomonadati</taxon>
        <taxon>Bacteroidota</taxon>
        <taxon>Bacteroidia</taxon>
        <taxon>Bacteroidales</taxon>
        <taxon>Prevotellaceae</taxon>
        <taxon>Hallella</taxon>
    </lineage>
</organism>
<protein>
    <recommendedName>
        <fullName evidence="1">YopX protein domain-containing protein</fullName>
    </recommendedName>
</protein>
<dbReference type="OrthoDB" id="1809393at2"/>
<name>D1Q082_9BACT</name>
<dbReference type="EMBL" id="ACKS01000107">
    <property type="protein sequence ID" value="EFA42981.1"/>
    <property type="molecule type" value="Genomic_DNA"/>
</dbReference>
<accession>D1Q082</accession>
<dbReference type="InterPro" id="IPR023385">
    <property type="entry name" value="YopX-like_C"/>
</dbReference>
<dbReference type="InterPro" id="IPR019096">
    <property type="entry name" value="YopX_protein"/>
</dbReference>
<sequence>MAKREILFRGWNKKNKKWIYGYYFTYRGNHFISPDDKVNPLDTYKDYVVDADTVGQYTGLKDAKGKRIFEGDIIVYSGCNHTVQYNDDRSRFVVVPEGFASIQFDVDQQMINECKNVVAGNVQENKELIKTK</sequence>
<feature type="domain" description="YopX protein" evidence="1">
    <location>
        <begin position="8"/>
        <end position="130"/>
    </location>
</feature>
<dbReference type="AlphaFoldDB" id="D1Q082"/>
<keyword evidence="3" id="KW-1185">Reference proteome</keyword>
<dbReference type="Pfam" id="PF09643">
    <property type="entry name" value="YopX"/>
    <property type="match status" value="1"/>
</dbReference>
<dbReference type="Proteomes" id="UP000003160">
    <property type="component" value="Unassembled WGS sequence"/>
</dbReference>
<dbReference type="HOGENOM" id="CLU_107462_2_0_10"/>
<evidence type="ECO:0000313" key="3">
    <source>
        <dbReference type="Proteomes" id="UP000003160"/>
    </source>
</evidence>
<evidence type="ECO:0000313" key="2">
    <source>
        <dbReference type="EMBL" id="EFA42981.1"/>
    </source>
</evidence>
<reference evidence="2 3" key="1">
    <citation type="submission" date="2009-10" db="EMBL/GenBank/DDBJ databases">
        <authorList>
            <person name="Qin X."/>
            <person name="Bachman B."/>
            <person name="Battles P."/>
            <person name="Bell A."/>
            <person name="Bess C."/>
            <person name="Bickham C."/>
            <person name="Chaboub L."/>
            <person name="Chen D."/>
            <person name="Coyle M."/>
            <person name="Deiros D.R."/>
            <person name="Dinh H."/>
            <person name="Forbes L."/>
            <person name="Fowler G."/>
            <person name="Francisco L."/>
            <person name="Fu Q."/>
            <person name="Gubbala S."/>
            <person name="Hale W."/>
            <person name="Han Y."/>
            <person name="Hemphill L."/>
            <person name="Highlander S.K."/>
            <person name="Hirani K."/>
            <person name="Hogues M."/>
            <person name="Jackson L."/>
            <person name="Jakkamsetti A."/>
            <person name="Javaid M."/>
            <person name="Jiang H."/>
            <person name="Korchina V."/>
            <person name="Kovar C."/>
            <person name="Lara F."/>
            <person name="Lee S."/>
            <person name="Mata R."/>
            <person name="Mathew T."/>
            <person name="Moen C."/>
            <person name="Morales K."/>
            <person name="Munidasa M."/>
            <person name="Nazareth L."/>
            <person name="Ngo R."/>
            <person name="Nguyen L."/>
            <person name="Okwuonu G."/>
            <person name="Ongeri F."/>
            <person name="Patil S."/>
            <person name="Petrosino J."/>
            <person name="Pham C."/>
            <person name="Pham P."/>
            <person name="Pu L.-L."/>
            <person name="Puazo M."/>
            <person name="Raj R."/>
            <person name="Reid J."/>
            <person name="Rouhana J."/>
            <person name="Saada N."/>
            <person name="Shang Y."/>
            <person name="Simmons D."/>
            <person name="Thornton R."/>
            <person name="Warren J."/>
            <person name="Weissenberger G."/>
            <person name="Zhang J."/>
            <person name="Zhang L."/>
            <person name="Zhou C."/>
            <person name="Zhu D."/>
            <person name="Muzny D."/>
            <person name="Worley K."/>
            <person name="Gibbs R."/>
        </authorList>
    </citation>
    <scope>NUCLEOTIDE SEQUENCE [LARGE SCALE GENOMIC DNA]</scope>
    <source>
        <strain evidence="2 3">DSM 17361</strain>
    </source>
</reference>
<dbReference type="InterPro" id="IPR010024">
    <property type="entry name" value="CHP16711"/>
</dbReference>
<dbReference type="SUPFAM" id="SSF159006">
    <property type="entry name" value="YopX-like"/>
    <property type="match status" value="1"/>
</dbReference>
<dbReference type="NCBIfam" id="TIGR01671">
    <property type="entry name" value="phage_TIGR01671"/>
    <property type="match status" value="1"/>
</dbReference>
<gene>
    <name evidence="2" type="ORF">HMPREF0645_2617</name>
</gene>
<proteinExistence type="predicted"/>
<dbReference type="eggNOG" id="ENOG5033ART">
    <property type="taxonomic scope" value="Bacteria"/>
</dbReference>